<sequence>MAKRTGKKINRKIPIPLYFRKSQASVSQILIASNYKRRIKQLIRNNKELSRSLQDVRCRVADQERALAVYSQENTKKMYIKTKIKDMVTTVLNLLTDLYEVSSYMEGKTFDFLKDCSSSHDVRLKILKPNITTIEESASPSTIKADISKDERINYENAIGSVGAESKLKTRTSPRQNLIAEICHLPTQAVSQDFSNLNENERPRVSKSPEHPDSSSTDVSKTLQPPAILPNFRLSSSAASQNFLDLLKLQSRDTPSPSTVQKSSKVTTSKIPRRIPTSTSIDYSQPSVPLNQFSRRETFVVGSIDDEPQIPVLSTDRRGTFLLNLVENTRRSCKKQSMDFIKSSDSIDDEFDDNFAEDFTKKKQFSFKPERKIINPNNKRTSVFTKKQNLNQNIPSNSITSAISDVAANKDNNIFDFSVSSETEKFPVMKPKKQSRKAKKSILPKKNSSSNKHSHTDKEVKEKDINLDEVFETKKKAKIFPRKSILCINKDFNSQQSSQSDRKSVRFTLKSAESTKDSSNSSFEINLASSKIELNKEIEGPIEQLSEDCLKSKYKKLHYKKKYSPGRRSSLKATGTIMKNTNIKITNSKKQSSYSSRSDSLESNSEIIEIPEEKNTKVSQKLKTSNQNIKINKDNCVSLGNSEKSNFEQSVENKPVITQENYSKIMSKTESDLDADGKTNQLPKEDDIKIKKTKLKRTSSGASNRNSMKRSTLDDGLSDLDDGIFSRRTLSKETKMPDNFFIEEPTEIYNVDDLIKLGTVKTSKERILEEKTLHNQGISSKKDNSNMKNVLGEIQPDNFSDVTQDKKILTVAKKKCNPKMSHSKILEFDILTCNNDTELCNSKNMLNNAAGKCNDPGVEKNVVKSKSKKCHKIIRNENEDPNSVKVRNIKNDVLTKDLSEDLPLLQNPCAYDIPCSTSSFVILDSNEGRRSRRARPVKSFKEPRK</sequence>
<reference evidence="3" key="1">
    <citation type="submission" date="2020-08" db="EMBL/GenBank/DDBJ databases">
        <title>Multicomponent nature underlies the extraordinary mechanical properties of spider dragline silk.</title>
        <authorList>
            <person name="Kono N."/>
            <person name="Nakamura H."/>
            <person name="Mori M."/>
            <person name="Yoshida Y."/>
            <person name="Ohtoshi R."/>
            <person name="Malay A.D."/>
            <person name="Moran D.A.P."/>
            <person name="Tomita M."/>
            <person name="Numata K."/>
            <person name="Arakawa K."/>
        </authorList>
    </citation>
    <scope>NUCLEOTIDE SEQUENCE</scope>
</reference>
<feature type="region of interest" description="Disordered" evidence="2">
    <location>
        <begin position="426"/>
        <end position="461"/>
    </location>
</feature>
<dbReference type="OrthoDB" id="6434264at2759"/>
<gene>
    <name evidence="3" type="primary">NCL1_47525</name>
    <name evidence="3" type="ORF">TNIN_441721</name>
</gene>
<feature type="compositionally biased region" description="Low complexity" evidence="2">
    <location>
        <begin position="254"/>
        <end position="269"/>
    </location>
</feature>
<feature type="region of interest" description="Disordered" evidence="2">
    <location>
        <begin position="197"/>
        <end position="225"/>
    </location>
</feature>
<feature type="region of interest" description="Disordered" evidence="2">
    <location>
        <begin position="582"/>
        <end position="604"/>
    </location>
</feature>
<keyword evidence="1" id="KW-0175">Coiled coil</keyword>
<dbReference type="AlphaFoldDB" id="A0A8X7CMV2"/>
<feature type="coiled-coil region" evidence="1">
    <location>
        <begin position="32"/>
        <end position="73"/>
    </location>
</feature>
<evidence type="ECO:0000313" key="4">
    <source>
        <dbReference type="Proteomes" id="UP000886998"/>
    </source>
</evidence>
<protein>
    <recommendedName>
        <fullName evidence="5">Shugoshin C-terminal domain-containing protein</fullName>
    </recommendedName>
</protein>
<organism evidence="3 4">
    <name type="scientific">Trichonephila inaurata madagascariensis</name>
    <dbReference type="NCBI Taxonomy" id="2747483"/>
    <lineage>
        <taxon>Eukaryota</taxon>
        <taxon>Metazoa</taxon>
        <taxon>Ecdysozoa</taxon>
        <taxon>Arthropoda</taxon>
        <taxon>Chelicerata</taxon>
        <taxon>Arachnida</taxon>
        <taxon>Araneae</taxon>
        <taxon>Araneomorphae</taxon>
        <taxon>Entelegynae</taxon>
        <taxon>Araneoidea</taxon>
        <taxon>Nephilidae</taxon>
        <taxon>Trichonephila</taxon>
        <taxon>Trichonephila inaurata</taxon>
    </lineage>
</organism>
<feature type="region of interest" description="Disordered" evidence="2">
    <location>
        <begin position="926"/>
        <end position="945"/>
    </location>
</feature>
<name>A0A8X7CMV2_9ARAC</name>
<accession>A0A8X7CMV2</accession>
<evidence type="ECO:0008006" key="5">
    <source>
        <dbReference type="Google" id="ProtNLM"/>
    </source>
</evidence>
<feature type="region of interest" description="Disordered" evidence="2">
    <location>
        <begin position="250"/>
        <end position="269"/>
    </location>
</feature>
<dbReference type="EMBL" id="BMAV01023164">
    <property type="protein sequence ID" value="GFY78739.1"/>
    <property type="molecule type" value="Genomic_DNA"/>
</dbReference>
<evidence type="ECO:0000256" key="1">
    <source>
        <dbReference type="SAM" id="Coils"/>
    </source>
</evidence>
<feature type="compositionally biased region" description="Basic and acidic residues" evidence="2">
    <location>
        <begin position="669"/>
        <end position="690"/>
    </location>
</feature>
<evidence type="ECO:0000256" key="2">
    <source>
        <dbReference type="SAM" id="MobiDB-lite"/>
    </source>
</evidence>
<dbReference type="Proteomes" id="UP000886998">
    <property type="component" value="Unassembled WGS sequence"/>
</dbReference>
<proteinExistence type="predicted"/>
<evidence type="ECO:0000313" key="3">
    <source>
        <dbReference type="EMBL" id="GFY78739.1"/>
    </source>
</evidence>
<keyword evidence="4" id="KW-1185">Reference proteome</keyword>
<feature type="region of interest" description="Disordered" evidence="2">
    <location>
        <begin position="669"/>
        <end position="717"/>
    </location>
</feature>
<feature type="compositionally biased region" description="Basic and acidic residues" evidence="2">
    <location>
        <begin position="199"/>
        <end position="213"/>
    </location>
</feature>
<feature type="compositionally biased region" description="Polar residues" evidence="2">
    <location>
        <begin position="698"/>
        <end position="710"/>
    </location>
</feature>
<feature type="compositionally biased region" description="Polar residues" evidence="2">
    <location>
        <begin position="214"/>
        <end position="223"/>
    </location>
</feature>
<feature type="compositionally biased region" description="Basic residues" evidence="2">
    <location>
        <begin position="430"/>
        <end position="443"/>
    </location>
</feature>
<comment type="caution">
    <text evidence="3">The sequence shown here is derived from an EMBL/GenBank/DDBJ whole genome shotgun (WGS) entry which is preliminary data.</text>
</comment>